<evidence type="ECO:0000313" key="1">
    <source>
        <dbReference type="EMBL" id="KAI3791203.1"/>
    </source>
</evidence>
<organism evidence="1 2">
    <name type="scientific">Cichorium intybus</name>
    <name type="common">Chicory</name>
    <dbReference type="NCBI Taxonomy" id="13427"/>
    <lineage>
        <taxon>Eukaryota</taxon>
        <taxon>Viridiplantae</taxon>
        <taxon>Streptophyta</taxon>
        <taxon>Embryophyta</taxon>
        <taxon>Tracheophyta</taxon>
        <taxon>Spermatophyta</taxon>
        <taxon>Magnoliopsida</taxon>
        <taxon>eudicotyledons</taxon>
        <taxon>Gunneridae</taxon>
        <taxon>Pentapetalae</taxon>
        <taxon>asterids</taxon>
        <taxon>campanulids</taxon>
        <taxon>Asterales</taxon>
        <taxon>Asteraceae</taxon>
        <taxon>Cichorioideae</taxon>
        <taxon>Cichorieae</taxon>
        <taxon>Cichoriinae</taxon>
        <taxon>Cichorium</taxon>
    </lineage>
</organism>
<proteinExistence type="predicted"/>
<comment type="caution">
    <text evidence="1">The sequence shown here is derived from an EMBL/GenBank/DDBJ whole genome shotgun (WGS) entry which is preliminary data.</text>
</comment>
<reference evidence="1 2" key="2">
    <citation type="journal article" date="2022" name="Mol. Ecol. Resour.">
        <title>The genomes of chicory, endive, great burdock and yacon provide insights into Asteraceae paleo-polyploidization history and plant inulin production.</title>
        <authorList>
            <person name="Fan W."/>
            <person name="Wang S."/>
            <person name="Wang H."/>
            <person name="Wang A."/>
            <person name="Jiang F."/>
            <person name="Liu H."/>
            <person name="Zhao H."/>
            <person name="Xu D."/>
            <person name="Zhang Y."/>
        </authorList>
    </citation>
    <scope>NUCLEOTIDE SEQUENCE [LARGE SCALE GENOMIC DNA]</scope>
    <source>
        <strain evidence="2">cv. Punajuju</strain>
        <tissue evidence="1">Leaves</tissue>
    </source>
</reference>
<dbReference type="EMBL" id="CM042009">
    <property type="protein sequence ID" value="KAI3791203.1"/>
    <property type="molecule type" value="Genomic_DNA"/>
</dbReference>
<dbReference type="Proteomes" id="UP001055811">
    <property type="component" value="Linkage Group LG01"/>
</dbReference>
<reference evidence="2" key="1">
    <citation type="journal article" date="2022" name="Mol. Ecol. Resour.">
        <title>The genomes of chicory, endive, great burdock and yacon provide insights into Asteraceae palaeo-polyploidization history and plant inulin production.</title>
        <authorList>
            <person name="Fan W."/>
            <person name="Wang S."/>
            <person name="Wang H."/>
            <person name="Wang A."/>
            <person name="Jiang F."/>
            <person name="Liu H."/>
            <person name="Zhao H."/>
            <person name="Xu D."/>
            <person name="Zhang Y."/>
        </authorList>
    </citation>
    <scope>NUCLEOTIDE SEQUENCE [LARGE SCALE GENOMIC DNA]</scope>
    <source>
        <strain evidence="2">cv. Punajuju</strain>
    </source>
</reference>
<keyword evidence="2" id="KW-1185">Reference proteome</keyword>
<evidence type="ECO:0000313" key="2">
    <source>
        <dbReference type="Proteomes" id="UP001055811"/>
    </source>
</evidence>
<protein>
    <submittedName>
        <fullName evidence="1">Uncharacterized protein</fullName>
    </submittedName>
</protein>
<sequence length="175" mass="20427">MPNSWSLAEGRPYTMVKASTLSLWDKAVCTLTARLDATEIDELLGFKDKGKNMSLQEASYYKKAIVALKLAKEPLKLITFSYYSYEAYMDFGFPHIFISRETFGWNPQQAKVHIVRDYFSQSEWDLIVEVLRPNPRHLFEIYTLKQSNYYQALMNDIESTFEDIIDAYLAYLQVT</sequence>
<accession>A0ACB9H6Z4</accession>
<gene>
    <name evidence="1" type="ORF">L2E82_04879</name>
</gene>
<name>A0ACB9H6Z4_CICIN</name>